<dbReference type="Gene3D" id="3.40.50.880">
    <property type="match status" value="1"/>
</dbReference>
<dbReference type="Pfam" id="PF18962">
    <property type="entry name" value="Por_Secre_tail"/>
    <property type="match status" value="1"/>
</dbReference>
<evidence type="ECO:0000256" key="1">
    <source>
        <dbReference type="ARBA" id="ARBA00022729"/>
    </source>
</evidence>
<reference evidence="4 5" key="2">
    <citation type="submission" date="2018-05" db="EMBL/GenBank/DDBJ databases">
        <authorList>
            <person name="Lanie J.A."/>
            <person name="Ng W.-L."/>
            <person name="Kazmierczak K.M."/>
            <person name="Andrzejewski T.M."/>
            <person name="Davidsen T.M."/>
            <person name="Wayne K.J."/>
            <person name="Tettelin H."/>
            <person name="Glass J.I."/>
            <person name="Rusch D."/>
            <person name="Podicherti R."/>
            <person name="Tsui H.-C.T."/>
            <person name="Winkler M.E."/>
        </authorList>
    </citation>
    <scope>NUCLEOTIDE SEQUENCE [LARGE SCALE GENOMIC DNA]</scope>
    <source>
        <strain evidence="4 5">C305</strain>
    </source>
</reference>
<comment type="caution">
    <text evidence="4">The sequence shown here is derived from an EMBL/GenBank/DDBJ whole genome shotgun (WGS) entry which is preliminary data.</text>
</comment>
<dbReference type="Gene3D" id="3.20.20.370">
    <property type="entry name" value="Glycoside hydrolase/deacetylase"/>
    <property type="match status" value="1"/>
</dbReference>
<feature type="signal peptide" evidence="2">
    <location>
        <begin position="1"/>
        <end position="22"/>
    </location>
</feature>
<dbReference type="EMBL" id="QFRJ01000001">
    <property type="protein sequence ID" value="PWH86697.1"/>
    <property type="molecule type" value="Genomic_DNA"/>
</dbReference>
<dbReference type="InterPro" id="IPR026444">
    <property type="entry name" value="Secre_tail"/>
</dbReference>
<protein>
    <recommendedName>
        <fullName evidence="3">Secretion system C-terminal sorting domain-containing protein</fullName>
    </recommendedName>
</protein>
<reference evidence="4 5" key="1">
    <citation type="submission" date="2018-05" db="EMBL/GenBank/DDBJ databases">
        <title>Brumimicrobium oceani sp. nov., isolated from coastal sediment.</title>
        <authorList>
            <person name="Kou Y."/>
        </authorList>
    </citation>
    <scope>NUCLEOTIDE SEQUENCE [LARGE SCALE GENOMIC DNA]</scope>
    <source>
        <strain evidence="4 5">C305</strain>
    </source>
</reference>
<sequence length="685" mass="77942">MKNYIILSLLLLAISFNSTTLSQVDRKVCVLDMSKYNNDISTSRPLSSLRVMRLAGVPFDTTTSLSTAIQYPIIITGSRIVDSSFATSDLIAIKNYVNNGGVLIHSSLREPLLYDICGVDTLISSNTLYKMAWDTLSAPIFDYIDDSLEVNISIGRESQGFSFYTRYFEVNTATPLAYYENLEPAIVKNQYGSGTVYSFGSDFRDLLYRNQTNFDVNAHRTYSNGFEPTSDVIMMVLRNIIREHIPHTIYKHTAPNNAHSAVMLTHDVDSRTGMDSMHFFSEYQQQNNIKAHYNITTRYRNDIWMTDFYLGNQQRVNQLKLEGHTIASHSVGHFPDFADKNIFPLGQLGNDTSNYKPYYNGTETLNGSVLGDLEVSRDLLENDINVNVRSFRAGHLAYNDSLVRALELLDYDFNSTYSANDVLSNFPYYALRDRSFSSEESRILEIPMTISDVFNSDPITPLNYNEKVNIWNTVTQQYHNNHAPTTLLIHPNRQYKLTAMKDYISALPERAEIMLFEDFGDFWRKRDSLDYHTEMSGNDLIVTLQSPSFVEEQSFVLDWNGSLDTVIFQDEMNTPITFEFEQLNAKQRLYYQKDMTASIVKEKPTVNITIYPNPNKGSFTIDASKLTGEKLISVTDFTGKIVHSSVSNNDLISISISQNSTPPGIYIVVIQSGESFYRKKIVIGK</sequence>
<evidence type="ECO:0000313" key="4">
    <source>
        <dbReference type="EMBL" id="PWH86697.1"/>
    </source>
</evidence>
<dbReference type="RefSeq" id="WP_109357779.1">
    <property type="nucleotide sequence ID" value="NZ_QFRJ01000001.1"/>
</dbReference>
<feature type="chain" id="PRO_5015712891" description="Secretion system C-terminal sorting domain-containing protein" evidence="2">
    <location>
        <begin position="23"/>
        <end position="685"/>
    </location>
</feature>
<dbReference type="OrthoDB" id="1433593at2"/>
<proteinExistence type="predicted"/>
<evidence type="ECO:0000259" key="3">
    <source>
        <dbReference type="Pfam" id="PF18962"/>
    </source>
</evidence>
<keyword evidence="5" id="KW-1185">Reference proteome</keyword>
<name>A0A2U2XG16_9FLAO</name>
<accession>A0A2U2XG16</accession>
<dbReference type="InterPro" id="IPR029062">
    <property type="entry name" value="Class_I_gatase-like"/>
</dbReference>
<organism evidence="4 5">
    <name type="scientific">Brumimicrobium oceani</name>
    <dbReference type="NCBI Taxonomy" id="2100725"/>
    <lineage>
        <taxon>Bacteria</taxon>
        <taxon>Pseudomonadati</taxon>
        <taxon>Bacteroidota</taxon>
        <taxon>Flavobacteriia</taxon>
        <taxon>Flavobacteriales</taxon>
        <taxon>Crocinitomicaceae</taxon>
        <taxon>Brumimicrobium</taxon>
    </lineage>
</organism>
<evidence type="ECO:0000256" key="2">
    <source>
        <dbReference type="SAM" id="SignalP"/>
    </source>
</evidence>
<dbReference type="Proteomes" id="UP000245370">
    <property type="component" value="Unassembled WGS sequence"/>
</dbReference>
<evidence type="ECO:0000313" key="5">
    <source>
        <dbReference type="Proteomes" id="UP000245370"/>
    </source>
</evidence>
<dbReference type="AlphaFoldDB" id="A0A2U2XG16"/>
<dbReference type="SUPFAM" id="SSF88713">
    <property type="entry name" value="Glycoside hydrolase/deacetylase"/>
    <property type="match status" value="1"/>
</dbReference>
<feature type="domain" description="Secretion system C-terminal sorting" evidence="3">
    <location>
        <begin position="610"/>
        <end position="683"/>
    </location>
</feature>
<dbReference type="SUPFAM" id="SSF52317">
    <property type="entry name" value="Class I glutamine amidotransferase-like"/>
    <property type="match status" value="1"/>
</dbReference>
<dbReference type="NCBIfam" id="TIGR04183">
    <property type="entry name" value="Por_Secre_tail"/>
    <property type="match status" value="1"/>
</dbReference>
<dbReference type="GO" id="GO:0005975">
    <property type="term" value="P:carbohydrate metabolic process"/>
    <property type="evidence" value="ECO:0007669"/>
    <property type="project" value="InterPro"/>
</dbReference>
<keyword evidence="1 2" id="KW-0732">Signal</keyword>
<dbReference type="InterPro" id="IPR011330">
    <property type="entry name" value="Glyco_hydro/deAcase_b/a-brl"/>
</dbReference>
<gene>
    <name evidence="4" type="ORF">DIT68_00060</name>
</gene>